<dbReference type="Proteomes" id="UP000054630">
    <property type="component" value="Unassembled WGS sequence"/>
</dbReference>
<proteinExistence type="predicted"/>
<comment type="caution">
    <text evidence="1">The sequence shown here is derived from an EMBL/GenBank/DDBJ whole genome shotgun (WGS) entry which is preliminary data.</text>
</comment>
<feature type="non-terminal residue" evidence="1">
    <location>
        <position position="56"/>
    </location>
</feature>
<protein>
    <submittedName>
        <fullName evidence="1">Uncharacterized protein</fullName>
    </submittedName>
</protein>
<dbReference type="AlphaFoldDB" id="A0A0V0RIF5"/>
<keyword evidence="2" id="KW-1185">Reference proteome</keyword>
<evidence type="ECO:0000313" key="1">
    <source>
        <dbReference type="EMBL" id="KRX14265.1"/>
    </source>
</evidence>
<reference evidence="1 2" key="1">
    <citation type="submission" date="2015-01" db="EMBL/GenBank/DDBJ databases">
        <title>Evolution of Trichinella species and genotypes.</title>
        <authorList>
            <person name="Korhonen P.K."/>
            <person name="Edoardo P."/>
            <person name="Giuseppe L.R."/>
            <person name="Gasser R.B."/>
        </authorList>
    </citation>
    <scope>NUCLEOTIDE SEQUENCE [LARGE SCALE GENOMIC DNA]</scope>
    <source>
        <strain evidence="1">ISS37</strain>
    </source>
</reference>
<dbReference type="EMBL" id="JYDL01000165">
    <property type="protein sequence ID" value="KRX14265.1"/>
    <property type="molecule type" value="Genomic_DNA"/>
</dbReference>
<organism evidence="1 2">
    <name type="scientific">Trichinella nelsoni</name>
    <dbReference type="NCBI Taxonomy" id="6336"/>
    <lineage>
        <taxon>Eukaryota</taxon>
        <taxon>Metazoa</taxon>
        <taxon>Ecdysozoa</taxon>
        <taxon>Nematoda</taxon>
        <taxon>Enoplea</taxon>
        <taxon>Dorylaimia</taxon>
        <taxon>Trichinellida</taxon>
        <taxon>Trichinellidae</taxon>
        <taxon>Trichinella</taxon>
    </lineage>
</organism>
<evidence type="ECO:0000313" key="2">
    <source>
        <dbReference type="Proteomes" id="UP000054630"/>
    </source>
</evidence>
<gene>
    <name evidence="1" type="ORF">T07_8168</name>
</gene>
<sequence>MSVVYEGRAYKLKQTVWGRLSAVPKCIQAHPVINKNRLLAIGKTWGMDSTFKIVPE</sequence>
<name>A0A0V0RIF5_9BILA</name>
<accession>A0A0V0RIF5</accession>